<reference evidence="1 2" key="1">
    <citation type="submission" date="2015-09" db="EMBL/GenBank/DDBJ databases">
        <authorList>
            <consortium name="Pathogen Informatics"/>
        </authorList>
    </citation>
    <scope>NUCLEOTIDE SEQUENCE [LARGE SCALE GENOMIC DNA]</scope>
    <source>
        <strain evidence="1 2">2789STDY5608838</strain>
    </source>
</reference>
<dbReference type="EMBL" id="CYZA01000001">
    <property type="protein sequence ID" value="CUN35464.1"/>
    <property type="molecule type" value="Genomic_DNA"/>
</dbReference>
<evidence type="ECO:0000313" key="2">
    <source>
        <dbReference type="Proteomes" id="UP000095447"/>
    </source>
</evidence>
<accession>A0A173W7T3</accession>
<protein>
    <submittedName>
        <fullName evidence="1">Uncharacterized protein</fullName>
    </submittedName>
</protein>
<dbReference type="RefSeq" id="WP_015524530.1">
    <property type="nucleotide sequence ID" value="NZ_CYZA01000001.1"/>
</dbReference>
<name>A0A173W7T3_9FIRM</name>
<dbReference type="Proteomes" id="UP000095447">
    <property type="component" value="Unassembled WGS sequence"/>
</dbReference>
<evidence type="ECO:0000313" key="1">
    <source>
        <dbReference type="EMBL" id="CUN35464.1"/>
    </source>
</evidence>
<gene>
    <name evidence="1" type="ORF">ERS852395_00004</name>
</gene>
<dbReference type="AlphaFoldDB" id="A0A173W7T3"/>
<sequence length="158" mass="18880">MASTTRWRDTVVENIDQAIQKLIDDVTEEEKVTNIIWENWSIQKCFTDNKTIKLNGKDIKFNYITYAYDQVDTTNENKTARKDGFIIVYSTGYDVNYIIDQNSYAMKLLRKLLSYNGRNELERGNFDFSNDFFSWLIYRVYNKNCNIEVFLEKEKNLR</sequence>
<proteinExistence type="predicted"/>
<organism evidence="1 2">
    <name type="scientific">Blautia obeum</name>
    <dbReference type="NCBI Taxonomy" id="40520"/>
    <lineage>
        <taxon>Bacteria</taxon>
        <taxon>Bacillati</taxon>
        <taxon>Bacillota</taxon>
        <taxon>Clostridia</taxon>
        <taxon>Lachnospirales</taxon>
        <taxon>Lachnospiraceae</taxon>
        <taxon>Blautia</taxon>
    </lineage>
</organism>